<protein>
    <recommendedName>
        <fullName evidence="3">Plasmid stabilization protein</fullName>
    </recommendedName>
</protein>
<proteinExistence type="predicted"/>
<keyword evidence="2" id="KW-1185">Reference proteome</keyword>
<dbReference type="RefSeq" id="WP_036648546.1">
    <property type="nucleotide sequence ID" value="NZ_JQCR01000002.1"/>
</dbReference>
<evidence type="ECO:0000313" key="1">
    <source>
        <dbReference type="EMBL" id="KGE18539.1"/>
    </source>
</evidence>
<dbReference type="EMBL" id="JQCR01000002">
    <property type="protein sequence ID" value="KGE18539.1"/>
    <property type="molecule type" value="Genomic_DNA"/>
</dbReference>
<dbReference type="AlphaFoldDB" id="A0A098M7I5"/>
<name>A0A098M7I5_9BACL</name>
<sequence>MKSDRFKVLWTTYARVALARMKEYKVDPMNVFRRSKSVLADEPKYKADGVSDFPGFEFNGYYWVLIGNVIIIYRIDENLREVYVDACYFANTGLSHYIFWGIDPDKE</sequence>
<evidence type="ECO:0008006" key="3">
    <source>
        <dbReference type="Google" id="ProtNLM"/>
    </source>
</evidence>
<evidence type="ECO:0000313" key="2">
    <source>
        <dbReference type="Proteomes" id="UP000029734"/>
    </source>
</evidence>
<organism evidence="1 2">
    <name type="scientific">Paenibacillus wynnii</name>
    <dbReference type="NCBI Taxonomy" id="268407"/>
    <lineage>
        <taxon>Bacteria</taxon>
        <taxon>Bacillati</taxon>
        <taxon>Bacillota</taxon>
        <taxon>Bacilli</taxon>
        <taxon>Bacillales</taxon>
        <taxon>Paenibacillaceae</taxon>
        <taxon>Paenibacillus</taxon>
    </lineage>
</organism>
<comment type="caution">
    <text evidence="1">The sequence shown here is derived from an EMBL/GenBank/DDBJ whole genome shotgun (WGS) entry which is preliminary data.</text>
</comment>
<dbReference type="STRING" id="268407.PWYN_03520"/>
<dbReference type="OrthoDB" id="2611752at2"/>
<gene>
    <name evidence="1" type="ORF">PWYN_03520</name>
</gene>
<reference evidence="1 2" key="2">
    <citation type="submission" date="2014-10" db="EMBL/GenBank/DDBJ databases">
        <title>Comparative genomics of the Paenibacillus odorifer group.</title>
        <authorList>
            <person name="Tsai Y.-C."/>
            <person name="Martin N."/>
            <person name="Korlach J."/>
            <person name="Wiedmann M."/>
        </authorList>
    </citation>
    <scope>NUCLEOTIDE SEQUENCE [LARGE SCALE GENOMIC DNA]</scope>
    <source>
        <strain evidence="1 2">DSM 18334</strain>
    </source>
</reference>
<dbReference type="eggNOG" id="ENOG50303RH">
    <property type="taxonomic scope" value="Bacteria"/>
</dbReference>
<reference evidence="1 2" key="1">
    <citation type="submission" date="2014-08" db="EMBL/GenBank/DDBJ databases">
        <authorList>
            <person name="den Bakker H.C."/>
        </authorList>
    </citation>
    <scope>NUCLEOTIDE SEQUENCE [LARGE SCALE GENOMIC DNA]</scope>
    <source>
        <strain evidence="1 2">DSM 18334</strain>
    </source>
</reference>
<accession>A0A098M7I5</accession>
<dbReference type="Proteomes" id="UP000029734">
    <property type="component" value="Unassembled WGS sequence"/>
</dbReference>